<gene>
    <name evidence="10" type="ORF">N657DRAFT_368423</name>
</gene>
<feature type="compositionally biased region" description="Basic and acidic residues" evidence="7">
    <location>
        <begin position="520"/>
        <end position="531"/>
    </location>
</feature>
<feature type="region of interest" description="Disordered" evidence="7">
    <location>
        <begin position="244"/>
        <end position="297"/>
    </location>
</feature>
<feature type="region of interest" description="Disordered" evidence="7">
    <location>
        <begin position="165"/>
        <end position="223"/>
    </location>
</feature>
<dbReference type="InterPro" id="IPR003661">
    <property type="entry name" value="HisK_dim/P_dom"/>
</dbReference>
<dbReference type="PANTHER" id="PTHR43047:SF72">
    <property type="entry name" value="OSMOSENSING HISTIDINE PROTEIN KINASE SLN1"/>
    <property type="match status" value="1"/>
</dbReference>
<dbReference type="Gene3D" id="1.10.287.130">
    <property type="match status" value="1"/>
</dbReference>
<comment type="caution">
    <text evidence="10">The sequence shown here is derived from an EMBL/GenBank/DDBJ whole genome shotgun (WGS) entry which is preliminary data.</text>
</comment>
<dbReference type="Gene3D" id="3.40.50.2300">
    <property type="match status" value="1"/>
</dbReference>
<feature type="region of interest" description="Disordered" evidence="7">
    <location>
        <begin position="1259"/>
        <end position="1335"/>
    </location>
</feature>
<dbReference type="SUPFAM" id="SSF47384">
    <property type="entry name" value="Homodimeric domain of signal transducing histidine kinase"/>
    <property type="match status" value="1"/>
</dbReference>
<feature type="compositionally biased region" description="Polar residues" evidence="7">
    <location>
        <begin position="494"/>
        <end position="507"/>
    </location>
</feature>
<dbReference type="InterPro" id="IPR036097">
    <property type="entry name" value="HisK_dim/P_sf"/>
</dbReference>
<dbReference type="PROSITE" id="PS50109">
    <property type="entry name" value="HIS_KIN"/>
    <property type="match status" value="1"/>
</dbReference>
<dbReference type="InterPro" id="IPR005467">
    <property type="entry name" value="His_kinase_dom"/>
</dbReference>
<dbReference type="InterPro" id="IPR003594">
    <property type="entry name" value="HATPase_dom"/>
</dbReference>
<organism evidence="10 11">
    <name type="scientific">Parathielavia appendiculata</name>
    <dbReference type="NCBI Taxonomy" id="2587402"/>
    <lineage>
        <taxon>Eukaryota</taxon>
        <taxon>Fungi</taxon>
        <taxon>Dikarya</taxon>
        <taxon>Ascomycota</taxon>
        <taxon>Pezizomycotina</taxon>
        <taxon>Sordariomycetes</taxon>
        <taxon>Sordariomycetidae</taxon>
        <taxon>Sordariales</taxon>
        <taxon>Chaetomiaceae</taxon>
        <taxon>Parathielavia</taxon>
    </lineage>
</organism>
<evidence type="ECO:0000256" key="1">
    <source>
        <dbReference type="ARBA" id="ARBA00000085"/>
    </source>
</evidence>
<name>A0AAN6YYU7_9PEZI</name>
<reference evidence="10" key="1">
    <citation type="journal article" date="2023" name="Mol. Phylogenet. Evol.">
        <title>Genome-scale phylogeny and comparative genomics of the fungal order Sordariales.</title>
        <authorList>
            <person name="Hensen N."/>
            <person name="Bonometti L."/>
            <person name="Westerberg I."/>
            <person name="Brannstrom I.O."/>
            <person name="Guillou S."/>
            <person name="Cros-Aarteil S."/>
            <person name="Calhoun S."/>
            <person name="Haridas S."/>
            <person name="Kuo A."/>
            <person name="Mondo S."/>
            <person name="Pangilinan J."/>
            <person name="Riley R."/>
            <person name="LaButti K."/>
            <person name="Andreopoulos B."/>
            <person name="Lipzen A."/>
            <person name="Chen C."/>
            <person name="Yan M."/>
            <person name="Daum C."/>
            <person name="Ng V."/>
            <person name="Clum A."/>
            <person name="Steindorff A."/>
            <person name="Ohm R.A."/>
            <person name="Martin F."/>
            <person name="Silar P."/>
            <person name="Natvig D.O."/>
            <person name="Lalanne C."/>
            <person name="Gautier V."/>
            <person name="Ament-Velasquez S.L."/>
            <person name="Kruys A."/>
            <person name="Hutchinson M.I."/>
            <person name="Powell A.J."/>
            <person name="Barry K."/>
            <person name="Miller A.N."/>
            <person name="Grigoriev I.V."/>
            <person name="Debuchy R."/>
            <person name="Gladieux P."/>
            <person name="Hiltunen Thoren M."/>
            <person name="Johannesson H."/>
        </authorList>
    </citation>
    <scope>NUCLEOTIDE SEQUENCE</scope>
    <source>
        <strain evidence="10">CBS 731.68</strain>
    </source>
</reference>
<feature type="compositionally biased region" description="Low complexity" evidence="7">
    <location>
        <begin position="473"/>
        <end position="484"/>
    </location>
</feature>
<dbReference type="EMBL" id="MU853263">
    <property type="protein sequence ID" value="KAK4118613.1"/>
    <property type="molecule type" value="Genomic_DNA"/>
</dbReference>
<reference evidence="10" key="2">
    <citation type="submission" date="2023-05" db="EMBL/GenBank/DDBJ databases">
        <authorList>
            <consortium name="Lawrence Berkeley National Laboratory"/>
            <person name="Steindorff A."/>
            <person name="Hensen N."/>
            <person name="Bonometti L."/>
            <person name="Westerberg I."/>
            <person name="Brannstrom I.O."/>
            <person name="Guillou S."/>
            <person name="Cros-Aarteil S."/>
            <person name="Calhoun S."/>
            <person name="Haridas S."/>
            <person name="Kuo A."/>
            <person name="Mondo S."/>
            <person name="Pangilinan J."/>
            <person name="Riley R."/>
            <person name="Labutti K."/>
            <person name="Andreopoulos B."/>
            <person name="Lipzen A."/>
            <person name="Chen C."/>
            <person name="Yanf M."/>
            <person name="Daum C."/>
            <person name="Ng V."/>
            <person name="Clum A."/>
            <person name="Ohm R."/>
            <person name="Martin F."/>
            <person name="Silar P."/>
            <person name="Natvig D."/>
            <person name="Lalanne C."/>
            <person name="Gautier V."/>
            <person name="Ament-Velasquez S.L."/>
            <person name="Kruys A."/>
            <person name="Hutchinson M.I."/>
            <person name="Powell A.J."/>
            <person name="Barry K."/>
            <person name="Miller A.N."/>
            <person name="Grigoriev I.V."/>
            <person name="Debuchy R."/>
            <person name="Gladieux P."/>
            <person name="Thoren M.H."/>
            <person name="Johannesson H."/>
        </authorList>
    </citation>
    <scope>NUCLEOTIDE SEQUENCE</scope>
    <source>
        <strain evidence="10">CBS 731.68</strain>
    </source>
</reference>
<dbReference type="InterPro" id="IPR004358">
    <property type="entry name" value="Sig_transdc_His_kin-like_C"/>
</dbReference>
<dbReference type="SUPFAM" id="SSF55874">
    <property type="entry name" value="ATPase domain of HSP90 chaperone/DNA topoisomerase II/histidine kinase"/>
    <property type="match status" value="1"/>
</dbReference>
<evidence type="ECO:0000313" key="10">
    <source>
        <dbReference type="EMBL" id="KAK4118613.1"/>
    </source>
</evidence>
<protein>
    <recommendedName>
        <fullName evidence="2">histidine kinase</fullName>
        <ecNumber evidence="2">2.7.13.3</ecNumber>
    </recommendedName>
</protein>
<dbReference type="InterPro" id="IPR011006">
    <property type="entry name" value="CheY-like_superfamily"/>
</dbReference>
<dbReference type="SUPFAM" id="SSF52172">
    <property type="entry name" value="CheY-like"/>
    <property type="match status" value="1"/>
</dbReference>
<dbReference type="PANTHER" id="PTHR43047">
    <property type="entry name" value="TWO-COMPONENT HISTIDINE PROTEIN KINASE"/>
    <property type="match status" value="1"/>
</dbReference>
<dbReference type="SMART" id="SM00448">
    <property type="entry name" value="REC"/>
    <property type="match status" value="1"/>
</dbReference>
<feature type="region of interest" description="Disordered" evidence="7">
    <location>
        <begin position="1056"/>
        <end position="1081"/>
    </location>
</feature>
<dbReference type="InterPro" id="IPR001789">
    <property type="entry name" value="Sig_transdc_resp-reg_receiver"/>
</dbReference>
<dbReference type="Gene3D" id="3.30.565.10">
    <property type="entry name" value="Histidine kinase-like ATPase, C-terminal domain"/>
    <property type="match status" value="1"/>
</dbReference>
<feature type="domain" description="Histidine kinase" evidence="8">
    <location>
        <begin position="781"/>
        <end position="1042"/>
    </location>
</feature>
<dbReference type="Pfam" id="PF02518">
    <property type="entry name" value="HATPase_c"/>
    <property type="match status" value="1"/>
</dbReference>
<feature type="compositionally biased region" description="Basic and acidic residues" evidence="7">
    <location>
        <begin position="599"/>
        <end position="619"/>
    </location>
</feature>
<feature type="region of interest" description="Disordered" evidence="7">
    <location>
        <begin position="466"/>
        <end position="556"/>
    </location>
</feature>
<dbReference type="PRINTS" id="PR00344">
    <property type="entry name" value="BCTRLSENSOR"/>
</dbReference>
<evidence type="ECO:0000256" key="3">
    <source>
        <dbReference type="ARBA" id="ARBA00022553"/>
    </source>
</evidence>
<proteinExistence type="predicted"/>
<evidence type="ECO:0000313" key="11">
    <source>
        <dbReference type="Proteomes" id="UP001302602"/>
    </source>
</evidence>
<dbReference type="CDD" id="cd17546">
    <property type="entry name" value="REC_hyHK_CKI1_RcsC-like"/>
    <property type="match status" value="1"/>
</dbReference>
<dbReference type="GO" id="GO:0009927">
    <property type="term" value="F:histidine phosphotransfer kinase activity"/>
    <property type="evidence" value="ECO:0007669"/>
    <property type="project" value="TreeGrafter"/>
</dbReference>
<sequence>MTRSNSLIEIYSDPGDEVYLGMAKLDVCYGVCPTTMKAFMDETGEWIRTGPNIIANRSRYIVNDFRTEPDYVDRAYVKGFPFFTSYLEVPLISPLGYILGSYCVVHNDLYDFNNDKTVGIMNDIADTIMAHLDLMRMKQGRNRSEQLIKGLTEFIGSEPHLPHSVQSNLGYDPAEVSPTVCGVPGSTDPQQPIFSRPTVEPESPTARYDAADTAQETQDVASSHPELLEAPASNHMLDTVQMTTTGASSEPENSVERQGALANNDRVDTAQMSPTGASSKDSAERPERLPSDGMADTARTVQDGAPLEHRHLAEQQEAPPSKDVVDTVHMTRQMGVTVPLGSADQGKEPASSYEAVEPEGLPGNDRVADKVVANTVRTGDQPPPESSPPDTHSSIGVSARPGPNGAEAALSAGPSLPMSISCTVTTLASTYAAADRQGHAASDQTEPVARAPLVCDTTDATRPALNHAHTHTSSEQSAFSSLFSHPGDGEDNETPPTTMRGGTNLTNHMERVDCATADGMTDKDGPARIDGDGDGGGGGLDMPTSGDTSSNNDAHESASGFLGSAHIKAAFFRAASTIQRCMNLDGFMFLDAVPSTFTDRSDTSNRDRQHPANDADEHGGTISGPFCTAIVRCLGGSGRGHAMRSPQTRFPEAALQRFIRKFPRGHVFSADEFGPIDETYGIGKRFPGGRKGDRDSVALQRDVGVLFHGLPGAKYAVFLPLWHFHRECWYTAALGWVSDPTQAVDETDLSLVSAFGTSVMAEVSRLEALAASNAKSHFLSSISHELRSPLHGILASSELLRGSISDPTLLFTLDMLDSCGTTLLDTFNNLLDYAMVIGDGKSGAREPPVVTKQADLGKLVEDVVETVHFSHLSEVAVRTSPDQKRTYAVNPLSEAATQDVPPDPAVPLITVNVARSLNWELDIDVGAWKRIVMNLFGNALKYTKSGRIEVSLRVATKNVSNKGHFDVDHIVFTVEDTGVGMSSDYIKYRLFQPFSQENTHAAGMGLGLSIVHQLVNSIGGTINVKSSVGVGTTVQVRVPLEFGRGDICPKMDTWTTSTKVEGGDGRERQGVESQPDARRPYVEHSHDLAGKKICFIPPAFQTSAMHSESGVSGGLSSLPPHVQKCSEALERALRASAHDTLGMTVIVGTAECPVPEADIYFSEGGSFTGIANSPGKSVADRLMSQFVRPVVVVCSGPGPRGCPMNQSLMGEGGCGIHLHHPVTPTKLVAAIRSALKSGASRRELDGPAIPQPAITRLAESKSEAASSAVGVGEPLPLRPKPPETESEVQTSAVSSDRKISNPLSAKSRGPTQEPASISTKENTYPATSPIQPPLPSADEGHYLLLVDDNPVNIKLLSTLIKKLKQPFEIARNGLEAVEQYKESLSTRSHRPVNIVFMDITMPVMDGFEATRQIRQLELEHMMAAGEKAVKEKCKIIALTGLSSESDRREATASGCDLFWTKPVRLDAVRKLLAEMPFGEGKKRE</sequence>
<feature type="region of interest" description="Disordered" evidence="7">
    <location>
        <begin position="598"/>
        <end position="621"/>
    </location>
</feature>
<dbReference type="GeneID" id="87823794"/>
<keyword evidence="5" id="KW-0418">Kinase</keyword>
<evidence type="ECO:0000256" key="4">
    <source>
        <dbReference type="ARBA" id="ARBA00022679"/>
    </source>
</evidence>
<feature type="region of interest" description="Disordered" evidence="7">
    <location>
        <begin position="337"/>
        <end position="412"/>
    </location>
</feature>
<evidence type="ECO:0000259" key="9">
    <source>
        <dbReference type="PROSITE" id="PS50110"/>
    </source>
</evidence>
<feature type="modified residue" description="4-aspartylphosphate" evidence="6">
    <location>
        <position position="1398"/>
    </location>
</feature>
<evidence type="ECO:0000259" key="8">
    <source>
        <dbReference type="PROSITE" id="PS50109"/>
    </source>
</evidence>
<dbReference type="GO" id="GO:0000155">
    <property type="term" value="F:phosphorelay sensor kinase activity"/>
    <property type="evidence" value="ECO:0007669"/>
    <property type="project" value="InterPro"/>
</dbReference>
<dbReference type="PROSITE" id="PS50110">
    <property type="entry name" value="RESPONSE_REGULATORY"/>
    <property type="match status" value="1"/>
</dbReference>
<accession>A0AAN6YYU7</accession>
<dbReference type="RefSeq" id="XP_062642386.1">
    <property type="nucleotide sequence ID" value="XM_062787024.1"/>
</dbReference>
<dbReference type="SMART" id="SM00388">
    <property type="entry name" value="HisKA"/>
    <property type="match status" value="1"/>
</dbReference>
<evidence type="ECO:0000256" key="5">
    <source>
        <dbReference type="ARBA" id="ARBA00022777"/>
    </source>
</evidence>
<keyword evidence="3 6" id="KW-0597">Phosphoprotein</keyword>
<dbReference type="Pfam" id="PF00512">
    <property type="entry name" value="HisKA"/>
    <property type="match status" value="1"/>
</dbReference>
<dbReference type="SMART" id="SM00387">
    <property type="entry name" value="HATPase_c"/>
    <property type="match status" value="1"/>
</dbReference>
<feature type="compositionally biased region" description="Basic and acidic residues" evidence="7">
    <location>
        <begin position="1061"/>
        <end position="1081"/>
    </location>
</feature>
<dbReference type="CDD" id="cd00082">
    <property type="entry name" value="HisKA"/>
    <property type="match status" value="1"/>
</dbReference>
<feature type="domain" description="Response regulatory" evidence="9">
    <location>
        <begin position="1342"/>
        <end position="1476"/>
    </location>
</feature>
<dbReference type="EC" id="2.7.13.3" evidence="2"/>
<keyword evidence="4" id="KW-0808">Transferase</keyword>
<dbReference type="GO" id="GO:0005886">
    <property type="term" value="C:plasma membrane"/>
    <property type="evidence" value="ECO:0007669"/>
    <property type="project" value="TreeGrafter"/>
</dbReference>
<feature type="compositionally biased region" description="Polar residues" evidence="7">
    <location>
        <begin position="1301"/>
        <end position="1329"/>
    </location>
</feature>
<dbReference type="Proteomes" id="UP001302602">
    <property type="component" value="Unassembled WGS sequence"/>
</dbReference>
<feature type="compositionally biased region" description="Polar residues" evidence="7">
    <location>
        <begin position="270"/>
        <end position="280"/>
    </location>
</feature>
<evidence type="ECO:0000256" key="6">
    <source>
        <dbReference type="PROSITE-ProRule" id="PRU00169"/>
    </source>
</evidence>
<evidence type="ECO:0000256" key="7">
    <source>
        <dbReference type="SAM" id="MobiDB-lite"/>
    </source>
</evidence>
<feature type="compositionally biased region" description="Basic and acidic residues" evidence="7">
    <location>
        <begin position="281"/>
        <end position="290"/>
    </location>
</feature>
<dbReference type="Pfam" id="PF00072">
    <property type="entry name" value="Response_reg"/>
    <property type="match status" value="1"/>
</dbReference>
<keyword evidence="11" id="KW-1185">Reference proteome</keyword>
<comment type="catalytic activity">
    <reaction evidence="1">
        <text>ATP + protein L-histidine = ADP + protein N-phospho-L-histidine.</text>
        <dbReference type="EC" id="2.7.13.3"/>
    </reaction>
</comment>
<dbReference type="InterPro" id="IPR036890">
    <property type="entry name" value="HATPase_C_sf"/>
</dbReference>
<evidence type="ECO:0000256" key="2">
    <source>
        <dbReference type="ARBA" id="ARBA00012438"/>
    </source>
</evidence>